<dbReference type="Pfam" id="PF00990">
    <property type="entry name" value="GGDEF"/>
    <property type="match status" value="1"/>
</dbReference>
<dbReference type="InterPro" id="IPR000014">
    <property type="entry name" value="PAS"/>
</dbReference>
<dbReference type="NCBIfam" id="TIGR00229">
    <property type="entry name" value="sensory_box"/>
    <property type="match status" value="1"/>
</dbReference>
<dbReference type="InterPro" id="IPR035965">
    <property type="entry name" value="PAS-like_dom_sf"/>
</dbReference>
<dbReference type="SMART" id="SM00267">
    <property type="entry name" value="GGDEF"/>
    <property type="match status" value="1"/>
</dbReference>
<evidence type="ECO:0000259" key="2">
    <source>
        <dbReference type="PROSITE" id="PS50112"/>
    </source>
</evidence>
<dbReference type="Gene3D" id="3.30.70.270">
    <property type="match status" value="1"/>
</dbReference>
<feature type="domain" description="PAC" evidence="3">
    <location>
        <begin position="216"/>
        <end position="268"/>
    </location>
</feature>
<dbReference type="PROSITE" id="PS50112">
    <property type="entry name" value="PAS"/>
    <property type="match status" value="2"/>
</dbReference>
<comment type="cofactor">
    <cofactor evidence="1">
        <name>Mg(2+)</name>
        <dbReference type="ChEBI" id="CHEBI:18420"/>
    </cofactor>
</comment>
<dbReference type="InterPro" id="IPR000700">
    <property type="entry name" value="PAS-assoc_C"/>
</dbReference>
<evidence type="ECO:0000259" key="3">
    <source>
        <dbReference type="PROSITE" id="PS50113"/>
    </source>
</evidence>
<evidence type="ECO:0000256" key="1">
    <source>
        <dbReference type="ARBA" id="ARBA00001946"/>
    </source>
</evidence>
<dbReference type="GO" id="GO:0003824">
    <property type="term" value="F:catalytic activity"/>
    <property type="evidence" value="ECO:0007669"/>
    <property type="project" value="UniProtKB-ARBA"/>
</dbReference>
<feature type="domain" description="PAS" evidence="2">
    <location>
        <begin position="29"/>
        <end position="89"/>
    </location>
</feature>
<dbReference type="PROSITE" id="PS50887">
    <property type="entry name" value="GGDEF"/>
    <property type="match status" value="1"/>
</dbReference>
<dbReference type="RefSeq" id="WP_052094839.1">
    <property type="nucleotide sequence ID" value="NZ_KN234785.1"/>
</dbReference>
<dbReference type="SMART" id="SM00091">
    <property type="entry name" value="PAS"/>
    <property type="match status" value="2"/>
</dbReference>
<dbReference type="InterPro" id="IPR013655">
    <property type="entry name" value="PAS_fold_3"/>
</dbReference>
<dbReference type="PROSITE" id="PS50113">
    <property type="entry name" value="PAC"/>
    <property type="match status" value="1"/>
</dbReference>
<dbReference type="Gene3D" id="3.30.450.20">
    <property type="entry name" value="PAS domain"/>
    <property type="match status" value="2"/>
</dbReference>
<dbReference type="HOGENOM" id="CLU_000445_11_4_6"/>
<evidence type="ECO:0000259" key="4">
    <source>
        <dbReference type="PROSITE" id="PS50887"/>
    </source>
</evidence>
<name>A0A095X0I9_9GAMM</name>
<dbReference type="CDD" id="cd00130">
    <property type="entry name" value="PAS"/>
    <property type="match status" value="2"/>
</dbReference>
<dbReference type="InterPro" id="IPR000160">
    <property type="entry name" value="GGDEF_dom"/>
</dbReference>
<dbReference type="SMART" id="SM00086">
    <property type="entry name" value="PAC"/>
    <property type="match status" value="1"/>
</dbReference>
<protein>
    <submittedName>
        <fullName evidence="5">Uncharacterized protein</fullName>
    </submittedName>
</protein>
<dbReference type="OrthoDB" id="9812260at2"/>
<evidence type="ECO:0000313" key="5">
    <source>
        <dbReference type="EMBL" id="KGE04414.1"/>
    </source>
</evidence>
<accession>A0A095X0I9</accession>
<dbReference type="PATRIC" id="fig|1265313.6.peg.984"/>
<dbReference type="InterPro" id="IPR001610">
    <property type="entry name" value="PAC"/>
</dbReference>
<dbReference type="InterPro" id="IPR052163">
    <property type="entry name" value="DGC-Regulatory_Protein"/>
</dbReference>
<dbReference type="AlphaFoldDB" id="A0A095X0I9"/>
<dbReference type="SUPFAM" id="SSF55073">
    <property type="entry name" value="Nucleotide cyclase"/>
    <property type="match status" value="1"/>
</dbReference>
<feature type="domain" description="PAS" evidence="2">
    <location>
        <begin position="142"/>
        <end position="212"/>
    </location>
</feature>
<dbReference type="SUPFAM" id="SSF55785">
    <property type="entry name" value="PYP-like sensor domain (PAS domain)"/>
    <property type="match status" value="2"/>
</dbReference>
<dbReference type="STRING" id="1265313.HRUBRA_00998"/>
<organism evidence="5 6">
    <name type="scientific">Pseudohaliea rubra DSM 19751</name>
    <dbReference type="NCBI Taxonomy" id="1265313"/>
    <lineage>
        <taxon>Bacteria</taxon>
        <taxon>Pseudomonadati</taxon>
        <taxon>Pseudomonadota</taxon>
        <taxon>Gammaproteobacteria</taxon>
        <taxon>Cellvibrionales</taxon>
        <taxon>Halieaceae</taxon>
        <taxon>Pseudohaliea</taxon>
    </lineage>
</organism>
<dbReference type="EMBL" id="AUVB01000027">
    <property type="protein sequence ID" value="KGE04414.1"/>
    <property type="molecule type" value="Genomic_DNA"/>
</dbReference>
<keyword evidence="6" id="KW-1185">Reference proteome</keyword>
<evidence type="ECO:0000313" key="6">
    <source>
        <dbReference type="Proteomes" id="UP000029640"/>
    </source>
</evidence>
<dbReference type="FunFam" id="3.30.70.270:FF:000001">
    <property type="entry name" value="Diguanylate cyclase domain protein"/>
    <property type="match status" value="1"/>
</dbReference>
<reference evidence="5 6" key="1">
    <citation type="journal article" date="2014" name="Genome Announc.">
        <title>Genome Sequence of Gammaproteobacterial Pseudohaliea rubra Type Strain DSM 19751, Isolated from Coastal Seawater of the Mediterranean Sea.</title>
        <authorList>
            <person name="Spring S."/>
            <person name="Fiebig A."/>
            <person name="Riedel T."/>
            <person name="Goker M."/>
            <person name="Klenk H.P."/>
        </authorList>
    </citation>
    <scope>NUCLEOTIDE SEQUENCE [LARGE SCALE GENOMIC DNA]</scope>
    <source>
        <strain evidence="5 6">DSM 19751</strain>
    </source>
</reference>
<gene>
    <name evidence="5" type="ORF">HRUBRA_00998</name>
</gene>
<dbReference type="Pfam" id="PF08447">
    <property type="entry name" value="PAS_3"/>
    <property type="match status" value="1"/>
</dbReference>
<dbReference type="InterPro" id="IPR029787">
    <property type="entry name" value="Nucleotide_cyclase"/>
</dbReference>
<dbReference type="FunFam" id="3.30.450.20:FF:000099">
    <property type="entry name" value="Sensory box sensor histidine kinase"/>
    <property type="match status" value="1"/>
</dbReference>
<dbReference type="PANTHER" id="PTHR46663:SF3">
    <property type="entry name" value="SLL0267 PROTEIN"/>
    <property type="match status" value="1"/>
</dbReference>
<dbReference type="eggNOG" id="COG3706">
    <property type="taxonomic scope" value="Bacteria"/>
</dbReference>
<dbReference type="PANTHER" id="PTHR46663">
    <property type="entry name" value="DIGUANYLATE CYCLASE DGCT-RELATED"/>
    <property type="match status" value="1"/>
</dbReference>
<proteinExistence type="predicted"/>
<dbReference type="InterPro" id="IPR043128">
    <property type="entry name" value="Rev_trsase/Diguanyl_cyclase"/>
</dbReference>
<dbReference type="CDD" id="cd01949">
    <property type="entry name" value="GGDEF"/>
    <property type="match status" value="1"/>
</dbReference>
<dbReference type="NCBIfam" id="TIGR00254">
    <property type="entry name" value="GGDEF"/>
    <property type="match status" value="1"/>
</dbReference>
<sequence>MDKRPAAAEGTVSEATWNLLEHLPVGTYVTTLDAVGNPRFLYASDRWLVMCGLEREALMADQSLALKVIHPDDRGRMLTANLEAQAQQRPFRWEGRLLIDGRDSWVLITSNPRPHPEYDVLWEGVMIDISGYKALEMELRVSEKKFRTLVEQANDVIYTLNFAGEFEYLSPNVQENLGFRPEEVSGRYIGAIVHPDDLAHCERFLQNVLESGVKQPGLEYRVRHADGGWRWHVTNASPLFDADGRVSGMLGIGRDISDRKDAESRVHYLASHDALTELSNREAILEALASELHRPRGDGNAAAVGAILFIDLDGFKPVNDHHGHAVGDRVLQIVARRLDSTVRETDSVGRLGGDEFLVLLPGAGDAGTALTVAGKILARLREPVAVNELRLQLSCSIGIALFPGQGDEVKTLVRKADDAMYVAKRGGRDRAAVAEPVPRGSCGIAARR</sequence>
<dbReference type="Proteomes" id="UP000029640">
    <property type="component" value="Unassembled WGS sequence"/>
</dbReference>
<comment type="caution">
    <text evidence="5">The sequence shown here is derived from an EMBL/GenBank/DDBJ whole genome shotgun (WGS) entry which is preliminary data.</text>
</comment>
<feature type="domain" description="GGDEF" evidence="4">
    <location>
        <begin position="303"/>
        <end position="436"/>
    </location>
</feature>